<comment type="catalytic activity">
    <reaction evidence="10 12">
        <text>a 5,6-dihydrouridine in tRNA + NADP(+) = a uridine in tRNA + NADPH + H(+)</text>
        <dbReference type="Rhea" id="RHEA:23624"/>
        <dbReference type="Rhea" id="RHEA-COMP:13339"/>
        <dbReference type="Rhea" id="RHEA-COMP:13887"/>
        <dbReference type="ChEBI" id="CHEBI:15378"/>
        <dbReference type="ChEBI" id="CHEBI:57783"/>
        <dbReference type="ChEBI" id="CHEBI:58349"/>
        <dbReference type="ChEBI" id="CHEBI:65315"/>
        <dbReference type="ChEBI" id="CHEBI:74443"/>
    </reaction>
</comment>
<comment type="similarity">
    <text evidence="12">Belongs to the Dus family. DusB subfamily.</text>
</comment>
<dbReference type="STRING" id="1548547.BA177_14825"/>
<dbReference type="Pfam" id="PF01207">
    <property type="entry name" value="Dus"/>
    <property type="match status" value="1"/>
</dbReference>
<feature type="binding site" evidence="12">
    <location>
        <begin position="200"/>
        <end position="202"/>
    </location>
    <ligand>
        <name>FMN</name>
        <dbReference type="ChEBI" id="CHEBI:58210"/>
    </ligand>
</feature>
<feature type="binding site" evidence="12 15">
    <location>
        <position position="139"/>
    </location>
    <ligand>
        <name>FMN</name>
        <dbReference type="ChEBI" id="CHEBI:58210"/>
    </ligand>
</feature>
<dbReference type="Gene3D" id="1.10.1200.80">
    <property type="entry name" value="Putative flavin oxidoreducatase, domain 2"/>
    <property type="match status" value="1"/>
</dbReference>
<dbReference type="PANTHER" id="PTHR45846:SF1">
    <property type="entry name" value="TRNA-DIHYDROURIDINE(47) SYNTHASE [NAD(P)(+)]-LIKE"/>
    <property type="match status" value="1"/>
</dbReference>
<dbReference type="HAMAP" id="MF_02042">
    <property type="entry name" value="DusB_subfam"/>
    <property type="match status" value="1"/>
</dbReference>
<feature type="binding site" evidence="12 15">
    <location>
        <begin position="16"/>
        <end position="18"/>
    </location>
    <ligand>
        <name>FMN</name>
        <dbReference type="ChEBI" id="CHEBI:58210"/>
    </ligand>
</feature>
<comment type="cofactor">
    <cofactor evidence="1 12 13 15">
        <name>FMN</name>
        <dbReference type="ChEBI" id="CHEBI:58210"/>
    </cofactor>
</comment>
<dbReference type="AlphaFoldDB" id="A0A193LIG5"/>
<evidence type="ECO:0000256" key="1">
    <source>
        <dbReference type="ARBA" id="ARBA00001917"/>
    </source>
</evidence>
<feature type="binding site" evidence="12 15">
    <location>
        <position position="70"/>
    </location>
    <ligand>
        <name>FMN</name>
        <dbReference type="ChEBI" id="CHEBI:58210"/>
    </ligand>
</feature>
<proteinExistence type="inferred from homology"/>
<dbReference type="Proteomes" id="UP000092695">
    <property type="component" value="Chromosome"/>
</dbReference>
<dbReference type="Gene3D" id="3.20.20.70">
    <property type="entry name" value="Aldolase class I"/>
    <property type="match status" value="1"/>
</dbReference>
<evidence type="ECO:0000313" key="18">
    <source>
        <dbReference type="Proteomes" id="UP000092695"/>
    </source>
</evidence>
<dbReference type="PANTHER" id="PTHR45846">
    <property type="entry name" value="TRNA-DIHYDROURIDINE(47) SYNTHASE [NAD(P)(+)]-LIKE"/>
    <property type="match status" value="1"/>
</dbReference>
<evidence type="ECO:0000256" key="11">
    <source>
        <dbReference type="ARBA" id="ARBA00048802"/>
    </source>
</evidence>
<evidence type="ECO:0000256" key="4">
    <source>
        <dbReference type="ARBA" id="ARBA00022630"/>
    </source>
</evidence>
<dbReference type="InterPro" id="IPR013785">
    <property type="entry name" value="Aldolase_TIM"/>
</dbReference>
<organism evidence="17 18">
    <name type="scientific">Woeseia oceani</name>
    <dbReference type="NCBI Taxonomy" id="1548547"/>
    <lineage>
        <taxon>Bacteria</taxon>
        <taxon>Pseudomonadati</taxon>
        <taxon>Pseudomonadota</taxon>
        <taxon>Gammaproteobacteria</taxon>
        <taxon>Woeseiales</taxon>
        <taxon>Woeseiaceae</taxon>
        <taxon>Woeseia</taxon>
    </lineage>
</organism>
<dbReference type="PROSITE" id="PS01136">
    <property type="entry name" value="UPF0034"/>
    <property type="match status" value="1"/>
</dbReference>
<keyword evidence="8 12" id="KW-0694">RNA-binding</keyword>
<name>A0A193LIG5_9GAMM</name>
<evidence type="ECO:0000256" key="9">
    <source>
        <dbReference type="ARBA" id="ARBA00023002"/>
    </source>
</evidence>
<dbReference type="GO" id="GO:0000049">
    <property type="term" value="F:tRNA binding"/>
    <property type="evidence" value="ECO:0007669"/>
    <property type="project" value="UniProtKB-UniRule"/>
</dbReference>
<dbReference type="PIRSF" id="PIRSF006621">
    <property type="entry name" value="Dus"/>
    <property type="match status" value="1"/>
</dbReference>
<dbReference type="GO" id="GO:0010181">
    <property type="term" value="F:FMN binding"/>
    <property type="evidence" value="ECO:0007669"/>
    <property type="project" value="UniProtKB-UniRule"/>
</dbReference>
<evidence type="ECO:0000259" key="16">
    <source>
        <dbReference type="Pfam" id="PF01207"/>
    </source>
</evidence>
<dbReference type="EC" id="1.3.1.-" evidence="12"/>
<protein>
    <recommendedName>
        <fullName evidence="12">tRNA-dihydrouridine synthase B</fullName>
        <ecNumber evidence="12">1.3.1.-</ecNumber>
    </recommendedName>
</protein>
<dbReference type="GO" id="GO:0017150">
    <property type="term" value="F:tRNA dihydrouridine synthase activity"/>
    <property type="evidence" value="ECO:0007669"/>
    <property type="project" value="UniProtKB-UniRule"/>
</dbReference>
<evidence type="ECO:0000256" key="15">
    <source>
        <dbReference type="PIRSR" id="PIRSR006621-2"/>
    </source>
</evidence>
<reference evidence="17 18" key="1">
    <citation type="submission" date="2016-06" db="EMBL/GenBank/DDBJ databases">
        <title>Complete genome sequence of a deep-branching marine Gamma Proteobacterium Woeseia oceani type strain XK5.</title>
        <authorList>
            <person name="Mu D."/>
            <person name="Du Z."/>
        </authorList>
    </citation>
    <scope>NUCLEOTIDE SEQUENCE [LARGE SCALE GENOMIC DNA]</scope>
    <source>
        <strain evidence="17 18">XK5</strain>
    </source>
</reference>
<gene>
    <name evidence="12" type="primary">dusB</name>
    <name evidence="17" type="ORF">BA177_14825</name>
</gene>
<keyword evidence="5 12" id="KW-0288">FMN</keyword>
<keyword evidence="6 12" id="KW-0819">tRNA processing</keyword>
<keyword evidence="7 12" id="KW-0521">NADP</keyword>
<evidence type="ECO:0000256" key="5">
    <source>
        <dbReference type="ARBA" id="ARBA00022643"/>
    </source>
</evidence>
<comment type="function">
    <text evidence="2 12 13">Catalyzes the synthesis of 5,6-dihydrouridine (D), a modified base found in the D-loop of most tRNAs, via the reduction of the C5-C6 double bond in target uridines.</text>
</comment>
<dbReference type="InterPro" id="IPR001269">
    <property type="entry name" value="DUS_fam"/>
</dbReference>
<feature type="domain" description="DUS-like FMN-binding" evidence="16">
    <location>
        <begin position="14"/>
        <end position="312"/>
    </location>
</feature>
<dbReference type="NCBIfam" id="TIGR00737">
    <property type="entry name" value="nifR3_yhdG"/>
    <property type="match status" value="1"/>
</dbReference>
<dbReference type="InterPro" id="IPR018517">
    <property type="entry name" value="tRNA_hU_synthase_CS"/>
</dbReference>
<dbReference type="InterPro" id="IPR004652">
    <property type="entry name" value="DusB-like"/>
</dbReference>
<keyword evidence="15" id="KW-0547">Nucleotide-binding</keyword>
<dbReference type="KEGG" id="woc:BA177_14825"/>
<evidence type="ECO:0000313" key="17">
    <source>
        <dbReference type="EMBL" id="ANO52292.1"/>
    </source>
</evidence>
<dbReference type="GO" id="GO:0050660">
    <property type="term" value="F:flavin adenine dinucleotide binding"/>
    <property type="evidence" value="ECO:0007669"/>
    <property type="project" value="InterPro"/>
</dbReference>
<evidence type="ECO:0000256" key="12">
    <source>
        <dbReference type="HAMAP-Rule" id="MF_02042"/>
    </source>
</evidence>
<keyword evidence="3 12" id="KW-0820">tRNA-binding</keyword>
<feature type="binding site" evidence="12 15">
    <location>
        <begin position="224"/>
        <end position="225"/>
    </location>
    <ligand>
        <name>FMN</name>
        <dbReference type="ChEBI" id="CHEBI:58210"/>
    </ligand>
</feature>
<dbReference type="CDD" id="cd02801">
    <property type="entry name" value="DUS_like_FMN"/>
    <property type="match status" value="1"/>
</dbReference>
<evidence type="ECO:0000256" key="6">
    <source>
        <dbReference type="ARBA" id="ARBA00022694"/>
    </source>
</evidence>
<evidence type="ECO:0000256" key="3">
    <source>
        <dbReference type="ARBA" id="ARBA00022555"/>
    </source>
</evidence>
<feature type="binding site" evidence="15">
    <location>
        <position position="169"/>
    </location>
    <ligand>
        <name>FMN</name>
        <dbReference type="ChEBI" id="CHEBI:58210"/>
    </ligand>
</feature>
<evidence type="ECO:0000256" key="8">
    <source>
        <dbReference type="ARBA" id="ARBA00022884"/>
    </source>
</evidence>
<evidence type="ECO:0000256" key="13">
    <source>
        <dbReference type="PIRNR" id="PIRNR006621"/>
    </source>
</evidence>
<evidence type="ECO:0000256" key="7">
    <source>
        <dbReference type="ARBA" id="ARBA00022857"/>
    </source>
</evidence>
<dbReference type="InterPro" id="IPR032887">
    <property type="entry name" value="DusB"/>
</dbReference>
<evidence type="ECO:0000256" key="10">
    <source>
        <dbReference type="ARBA" id="ARBA00048205"/>
    </source>
</evidence>
<dbReference type="InterPro" id="IPR035587">
    <property type="entry name" value="DUS-like_FMN-bd"/>
</dbReference>
<dbReference type="InterPro" id="IPR024036">
    <property type="entry name" value="tRNA-dHydroUridine_Synthase_C"/>
</dbReference>
<evidence type="ECO:0000256" key="2">
    <source>
        <dbReference type="ARBA" id="ARBA00002790"/>
    </source>
</evidence>
<dbReference type="OrthoDB" id="9764501at2"/>
<comment type="catalytic activity">
    <reaction evidence="11 12">
        <text>a 5,6-dihydrouridine in tRNA + NAD(+) = a uridine in tRNA + NADH + H(+)</text>
        <dbReference type="Rhea" id="RHEA:54452"/>
        <dbReference type="Rhea" id="RHEA-COMP:13339"/>
        <dbReference type="Rhea" id="RHEA-COMP:13887"/>
        <dbReference type="ChEBI" id="CHEBI:15378"/>
        <dbReference type="ChEBI" id="CHEBI:57540"/>
        <dbReference type="ChEBI" id="CHEBI:57945"/>
        <dbReference type="ChEBI" id="CHEBI:65315"/>
        <dbReference type="ChEBI" id="CHEBI:74443"/>
    </reaction>
</comment>
<evidence type="ECO:0000256" key="14">
    <source>
        <dbReference type="PIRSR" id="PIRSR006621-1"/>
    </source>
</evidence>
<dbReference type="RefSeq" id="WP_068617462.1">
    <property type="nucleotide sequence ID" value="NZ_CP016268.1"/>
</dbReference>
<comment type="similarity">
    <text evidence="13">Belongs to the dus family.</text>
</comment>
<keyword evidence="18" id="KW-1185">Reference proteome</keyword>
<dbReference type="EMBL" id="CP016268">
    <property type="protein sequence ID" value="ANO52292.1"/>
    <property type="molecule type" value="Genomic_DNA"/>
</dbReference>
<sequence>MQIGLWTIPGRFVLAPMAGITDAPFRKLCRRFGAALTTSEMTTADTRLWQTAKSRHRLDLDMDAEPCIVQIAGSDPAQLALAATACVARGAQIIDINMGCPAKKVCSKLAGSALLQDEQLVARILDAVVAAVDVPVTLKIRTGWDPEHRNGPQIARIAENCGVQAIAVHGRTRACRFKGHAEYNTIAEIKNSVTIPVIANGDITTSQKSLEVMKLSAADALMIGRGAQGKPWIFRELNQLITPEKNYRPLEKNDVRDIMLDHLSDLYRFYGDTTGIRVARKHLTWYCNGLKDSTEFRSKVVRVDSAAEQVRLTLAFFAERMDHDLLAA</sequence>
<feature type="active site" description="Proton donor" evidence="12 14">
    <location>
        <position position="100"/>
    </location>
</feature>
<keyword evidence="4 12" id="KW-0285">Flavoprotein</keyword>
<dbReference type="SUPFAM" id="SSF51395">
    <property type="entry name" value="FMN-linked oxidoreductases"/>
    <property type="match status" value="1"/>
</dbReference>
<accession>A0A193LIG5</accession>
<keyword evidence="9 12" id="KW-0560">Oxidoreductase</keyword>